<evidence type="ECO:0000256" key="1">
    <source>
        <dbReference type="ARBA" id="ARBA00007964"/>
    </source>
</evidence>
<organism evidence="4 5">
    <name type="scientific">Naumannella halotolerans</name>
    <dbReference type="NCBI Taxonomy" id="993414"/>
    <lineage>
        <taxon>Bacteria</taxon>
        <taxon>Bacillati</taxon>
        <taxon>Actinomycetota</taxon>
        <taxon>Actinomycetes</taxon>
        <taxon>Propionibacteriales</taxon>
        <taxon>Propionibacteriaceae</taxon>
        <taxon>Naumannella</taxon>
    </lineage>
</organism>
<dbReference type="InterPro" id="IPR050812">
    <property type="entry name" value="Preph/Arog_dehydrog"/>
</dbReference>
<dbReference type="Pfam" id="PF20463">
    <property type="entry name" value="PDH_C"/>
    <property type="match status" value="1"/>
</dbReference>
<proteinExistence type="inferred from homology"/>
<dbReference type="InterPro" id="IPR046825">
    <property type="entry name" value="PDH_C"/>
</dbReference>
<evidence type="ECO:0000313" key="5">
    <source>
        <dbReference type="Proteomes" id="UP000295371"/>
    </source>
</evidence>
<dbReference type="PANTHER" id="PTHR21363:SF0">
    <property type="entry name" value="PREPHENATE DEHYDROGENASE [NADP(+)]"/>
    <property type="match status" value="1"/>
</dbReference>
<accession>A0A4R7JA09</accession>
<dbReference type="AlphaFoldDB" id="A0A4R7JA09"/>
<dbReference type="GO" id="GO:0004665">
    <property type="term" value="F:prephenate dehydrogenase (NADP+) activity"/>
    <property type="evidence" value="ECO:0007669"/>
    <property type="project" value="InterPro"/>
</dbReference>
<sequence>MVLIGAGLIGTSIGQALTAAGVQVEVRDANPSHARVAVGRGAGTQTPVDPAEVALVVVAVPPRAIAAVVDEALDVYRNAVVTDVGSVKEPQLRELIDHRSLSRYVGSHPMAGSHLAGPLAASADLFSERTWVITPHEDSAPEAIATVEALARLCDARLITMAPADHDRAVGRVSHLPHLVSVLMAGQLAQMSPDDLALAGQGVRDVTRIAGGDPGLWEQIVSANARVLVPELQALADRLSELTQRLERTEPDVRPLLAQANAGVRKLPGKHGASAVDYASIVIEIPDAPGSLARLFGDVDAAGVNVEDVAIEHDPMRLVGHLRIYVHPDREQALTRAMTDAGWRVSTAAPPL</sequence>
<dbReference type="InterPro" id="IPR008927">
    <property type="entry name" value="6-PGluconate_DH-like_C_sf"/>
</dbReference>
<feature type="domain" description="Prephenate/arogenate dehydrogenase" evidence="3">
    <location>
        <begin position="1"/>
        <end position="276"/>
    </location>
</feature>
<evidence type="ECO:0000313" key="4">
    <source>
        <dbReference type="EMBL" id="TDT33437.1"/>
    </source>
</evidence>
<dbReference type="InterPro" id="IPR003099">
    <property type="entry name" value="Prephen_DH"/>
</dbReference>
<dbReference type="PANTHER" id="PTHR21363">
    <property type="entry name" value="PREPHENATE DEHYDROGENASE"/>
    <property type="match status" value="1"/>
</dbReference>
<dbReference type="InterPro" id="IPR046826">
    <property type="entry name" value="PDH_N"/>
</dbReference>
<dbReference type="InterPro" id="IPR036291">
    <property type="entry name" value="NAD(P)-bd_dom_sf"/>
</dbReference>
<dbReference type="Gene3D" id="1.10.3660.10">
    <property type="entry name" value="6-phosphogluconate dehydrogenase C-terminal like domain"/>
    <property type="match status" value="1"/>
</dbReference>
<name>A0A4R7JA09_9ACTN</name>
<keyword evidence="2" id="KW-0560">Oxidoreductase</keyword>
<gene>
    <name evidence="4" type="ORF">CLV29_1051</name>
</gene>
<dbReference type="EMBL" id="SOAW01000001">
    <property type="protein sequence ID" value="TDT33437.1"/>
    <property type="molecule type" value="Genomic_DNA"/>
</dbReference>
<comment type="caution">
    <text evidence="4">The sequence shown here is derived from an EMBL/GenBank/DDBJ whole genome shotgun (WGS) entry which is preliminary data.</text>
</comment>
<comment type="similarity">
    <text evidence="1">Belongs to the prephenate/arogenate dehydrogenase family.</text>
</comment>
<keyword evidence="5" id="KW-1185">Reference proteome</keyword>
<dbReference type="PROSITE" id="PS51176">
    <property type="entry name" value="PDH_ADH"/>
    <property type="match status" value="1"/>
</dbReference>
<dbReference type="Gene3D" id="3.40.50.720">
    <property type="entry name" value="NAD(P)-binding Rossmann-like Domain"/>
    <property type="match status" value="1"/>
</dbReference>
<dbReference type="Pfam" id="PF02153">
    <property type="entry name" value="PDH_N"/>
    <property type="match status" value="1"/>
</dbReference>
<dbReference type="SUPFAM" id="SSF48179">
    <property type="entry name" value="6-phosphogluconate dehydrogenase C-terminal domain-like"/>
    <property type="match status" value="1"/>
</dbReference>
<dbReference type="GO" id="GO:0070403">
    <property type="term" value="F:NAD+ binding"/>
    <property type="evidence" value="ECO:0007669"/>
    <property type="project" value="InterPro"/>
</dbReference>
<protein>
    <submittedName>
        <fullName evidence="4">Prephenate dehydrogenase</fullName>
    </submittedName>
</protein>
<reference evidence="4 5" key="1">
    <citation type="submission" date="2019-03" db="EMBL/GenBank/DDBJ databases">
        <title>Genomic Encyclopedia of Archaeal and Bacterial Type Strains, Phase II (KMG-II): from individual species to whole genera.</title>
        <authorList>
            <person name="Goeker M."/>
        </authorList>
    </citation>
    <scope>NUCLEOTIDE SEQUENCE [LARGE SCALE GENOMIC DNA]</scope>
    <source>
        <strain evidence="4 5">DSM 24323</strain>
    </source>
</reference>
<evidence type="ECO:0000259" key="3">
    <source>
        <dbReference type="PROSITE" id="PS51176"/>
    </source>
</evidence>
<dbReference type="NCBIfam" id="NF005112">
    <property type="entry name" value="PRK06545.2-4"/>
    <property type="match status" value="1"/>
</dbReference>
<dbReference type="GO" id="GO:0006571">
    <property type="term" value="P:tyrosine biosynthetic process"/>
    <property type="evidence" value="ECO:0007669"/>
    <property type="project" value="InterPro"/>
</dbReference>
<dbReference type="GO" id="GO:0008977">
    <property type="term" value="F:prephenate dehydrogenase (NAD+) activity"/>
    <property type="evidence" value="ECO:0007669"/>
    <property type="project" value="InterPro"/>
</dbReference>
<dbReference type="Proteomes" id="UP000295371">
    <property type="component" value="Unassembled WGS sequence"/>
</dbReference>
<dbReference type="SUPFAM" id="SSF51735">
    <property type="entry name" value="NAD(P)-binding Rossmann-fold domains"/>
    <property type="match status" value="1"/>
</dbReference>
<evidence type="ECO:0000256" key="2">
    <source>
        <dbReference type="ARBA" id="ARBA00023002"/>
    </source>
</evidence>
<dbReference type="NCBIfam" id="NF005111">
    <property type="entry name" value="PRK06545.2-3"/>
    <property type="match status" value="1"/>
</dbReference>